<evidence type="ECO:0000256" key="3">
    <source>
        <dbReference type="ARBA" id="ARBA00022801"/>
    </source>
</evidence>
<reference evidence="8" key="2">
    <citation type="submission" date="2020-02" db="EMBL/GenBank/DDBJ databases">
        <authorList>
            <consortium name="NCBI Pathogen Detection Project"/>
        </authorList>
    </citation>
    <scope>NUCLEOTIDE SEQUENCE</scope>
    <source>
        <strain evidence="8">MA.CK_98/00011163</strain>
    </source>
</reference>
<evidence type="ECO:0000256" key="2">
    <source>
        <dbReference type="ARBA" id="ARBA00013064"/>
    </source>
</evidence>
<sequence length="144" mass="16310">MFDRILVVCTGNHCRSPLAERCLRQLMPEKKIDSAGTRALVNQAADARAVRVAGREGLSLAGHKGQPFTPELGYQYDLILVMEQQHRREIERMAPALKGKIMLFGHWLQAQEIADPYGQDEAAYLFVYRQIRRGAGRWAEKLSS</sequence>
<feature type="active site" description="Nucleophile" evidence="6">
    <location>
        <position position="9"/>
    </location>
</feature>
<evidence type="ECO:0000256" key="6">
    <source>
        <dbReference type="PIRSR" id="PIRSR617867-1"/>
    </source>
</evidence>
<proteinExistence type="inferred from homology"/>
<dbReference type="AlphaFoldDB" id="A0A747XJ40"/>
<keyword evidence="4" id="KW-0904">Protein phosphatase</keyword>
<evidence type="ECO:0000256" key="5">
    <source>
        <dbReference type="ARBA" id="ARBA00051722"/>
    </source>
</evidence>
<keyword evidence="3" id="KW-0378">Hydrolase</keyword>
<gene>
    <name evidence="8" type="ORF">G8O00_000930</name>
</gene>
<dbReference type="Pfam" id="PF01451">
    <property type="entry name" value="LMWPc"/>
    <property type="match status" value="1"/>
</dbReference>
<accession>A0A747XJ40</accession>
<protein>
    <recommendedName>
        <fullName evidence="2">protein-tyrosine-phosphatase</fullName>
        <ecNumber evidence="2">3.1.3.48</ecNumber>
    </recommendedName>
</protein>
<evidence type="ECO:0000256" key="4">
    <source>
        <dbReference type="ARBA" id="ARBA00022912"/>
    </source>
</evidence>
<comment type="catalytic activity">
    <reaction evidence="5">
        <text>O-phospho-L-tyrosyl-[protein] + H2O = L-tyrosyl-[protein] + phosphate</text>
        <dbReference type="Rhea" id="RHEA:10684"/>
        <dbReference type="Rhea" id="RHEA-COMP:10136"/>
        <dbReference type="Rhea" id="RHEA-COMP:20101"/>
        <dbReference type="ChEBI" id="CHEBI:15377"/>
        <dbReference type="ChEBI" id="CHEBI:43474"/>
        <dbReference type="ChEBI" id="CHEBI:46858"/>
        <dbReference type="ChEBI" id="CHEBI:61978"/>
        <dbReference type="EC" id="3.1.3.48"/>
    </reaction>
</comment>
<evidence type="ECO:0000256" key="1">
    <source>
        <dbReference type="ARBA" id="ARBA00011063"/>
    </source>
</evidence>
<dbReference type="SMART" id="SM00226">
    <property type="entry name" value="LMWPc"/>
    <property type="match status" value="1"/>
</dbReference>
<dbReference type="InterPro" id="IPR050438">
    <property type="entry name" value="LMW_PTPase"/>
</dbReference>
<dbReference type="SUPFAM" id="SSF52788">
    <property type="entry name" value="Phosphotyrosine protein phosphatases I"/>
    <property type="match status" value="1"/>
</dbReference>
<dbReference type="InterPro" id="IPR036196">
    <property type="entry name" value="Ptyr_pPase_sf"/>
</dbReference>
<comment type="caution">
    <text evidence="8">The sequence shown here is derived from an EMBL/GenBank/DDBJ whole genome shotgun (WGS) entry which is preliminary data.</text>
</comment>
<dbReference type="EMBL" id="DAAVHS010000002">
    <property type="protein sequence ID" value="HAF4697574.1"/>
    <property type="molecule type" value="Genomic_DNA"/>
</dbReference>
<dbReference type="PANTHER" id="PTHR11717:SF31">
    <property type="entry name" value="LOW MOLECULAR WEIGHT PROTEIN-TYROSINE-PHOSPHATASE ETP-RELATED"/>
    <property type="match status" value="1"/>
</dbReference>
<evidence type="ECO:0000313" key="8">
    <source>
        <dbReference type="EMBL" id="HAF4697574.1"/>
    </source>
</evidence>
<feature type="active site" description="Proton donor" evidence="6">
    <location>
        <position position="115"/>
    </location>
</feature>
<dbReference type="EC" id="3.1.3.48" evidence="2"/>
<name>A0A747XJ40_SALER</name>
<feature type="active site" evidence="6">
    <location>
        <position position="15"/>
    </location>
</feature>
<comment type="similarity">
    <text evidence="1">Belongs to the low molecular weight phosphotyrosine protein phosphatase family.</text>
</comment>
<dbReference type="Gene3D" id="3.40.50.2300">
    <property type="match status" value="1"/>
</dbReference>
<evidence type="ECO:0000259" key="7">
    <source>
        <dbReference type="SMART" id="SM00226"/>
    </source>
</evidence>
<dbReference type="CDD" id="cd16343">
    <property type="entry name" value="LMWPTP"/>
    <property type="match status" value="1"/>
</dbReference>
<feature type="domain" description="Phosphotyrosine protein phosphatase I" evidence="7">
    <location>
        <begin position="3"/>
        <end position="141"/>
    </location>
</feature>
<dbReference type="InterPro" id="IPR023485">
    <property type="entry name" value="Ptyr_pPase"/>
</dbReference>
<reference evidence="8" key="1">
    <citation type="journal article" date="2018" name="Genome Biol.">
        <title>SKESA: strategic k-mer extension for scrupulous assemblies.</title>
        <authorList>
            <person name="Souvorov A."/>
            <person name="Agarwala R."/>
            <person name="Lipman D.J."/>
        </authorList>
    </citation>
    <scope>NUCLEOTIDE SEQUENCE</scope>
    <source>
        <strain evidence="8">MA.CK_98/00011163</strain>
    </source>
</reference>
<dbReference type="GO" id="GO:0004725">
    <property type="term" value="F:protein tyrosine phosphatase activity"/>
    <property type="evidence" value="ECO:0007669"/>
    <property type="project" value="UniProtKB-EC"/>
</dbReference>
<dbReference type="PANTHER" id="PTHR11717">
    <property type="entry name" value="LOW MOLECULAR WEIGHT PROTEIN TYROSINE PHOSPHATASE"/>
    <property type="match status" value="1"/>
</dbReference>
<dbReference type="InterPro" id="IPR017867">
    <property type="entry name" value="Tyr_phospatase_low_mol_wt"/>
</dbReference>
<dbReference type="PRINTS" id="PR00719">
    <property type="entry name" value="LMWPTPASE"/>
</dbReference>
<organism evidence="8">
    <name type="scientific">Salmonella enterica</name>
    <name type="common">Salmonella choleraesuis</name>
    <dbReference type="NCBI Taxonomy" id="28901"/>
    <lineage>
        <taxon>Bacteria</taxon>
        <taxon>Pseudomonadati</taxon>
        <taxon>Pseudomonadota</taxon>
        <taxon>Gammaproteobacteria</taxon>
        <taxon>Enterobacterales</taxon>
        <taxon>Enterobacteriaceae</taxon>
        <taxon>Salmonella</taxon>
    </lineage>
</organism>